<feature type="domain" description="FAD/NAD(P)-binding" evidence="1">
    <location>
        <begin position="146"/>
        <end position="444"/>
    </location>
</feature>
<dbReference type="EMBL" id="CP003985">
    <property type="protein sequence ID" value="AGF78267.1"/>
    <property type="molecule type" value="Genomic_DNA"/>
</dbReference>
<dbReference type="HOGENOM" id="CLU_000422_3_3_7"/>
<evidence type="ECO:0000313" key="4">
    <source>
        <dbReference type="Proteomes" id="UP000011721"/>
    </source>
</evidence>
<dbReference type="KEGG" id="dsf:UWK_01709"/>
<reference evidence="4" key="1">
    <citation type="journal article" date="2013" name="Stand. Genomic Sci.">
        <title>Complete genome sequence of Desulfocapsa sulfexigens, a marine deltaproteobacterium specialized in disproportionating inorganic sulfur compounds.</title>
        <authorList>
            <person name="Finster K.W."/>
            <person name="Kjeldsen K.U."/>
            <person name="Kube M."/>
            <person name="Reinhardt R."/>
            <person name="Mussmann M."/>
            <person name="Amann R."/>
            <person name="Schreiber L."/>
        </authorList>
    </citation>
    <scope>NUCLEOTIDE SEQUENCE [LARGE SCALE GENOMIC DNA]</scope>
    <source>
        <strain evidence="4">DSM 10523 / SB164P1</strain>
    </source>
</reference>
<evidence type="ECO:0000259" key="1">
    <source>
        <dbReference type="Pfam" id="PF07992"/>
    </source>
</evidence>
<dbReference type="SUPFAM" id="SSF46548">
    <property type="entry name" value="alpha-helical ferredoxin"/>
    <property type="match status" value="1"/>
</dbReference>
<evidence type="ECO:0000259" key="2">
    <source>
        <dbReference type="Pfam" id="PF14691"/>
    </source>
</evidence>
<dbReference type="Proteomes" id="UP000011721">
    <property type="component" value="Chromosome"/>
</dbReference>
<dbReference type="SUPFAM" id="SSF51971">
    <property type="entry name" value="Nucleotide-binding domain"/>
    <property type="match status" value="1"/>
</dbReference>
<evidence type="ECO:0000313" key="3">
    <source>
        <dbReference type="EMBL" id="AGF78267.1"/>
    </source>
</evidence>
<dbReference type="eggNOG" id="COG0493">
    <property type="taxonomic scope" value="Bacteria"/>
</dbReference>
<dbReference type="PRINTS" id="PR00419">
    <property type="entry name" value="ADXRDTASE"/>
</dbReference>
<dbReference type="InterPro" id="IPR009051">
    <property type="entry name" value="Helical_ferredxn"/>
</dbReference>
<proteinExistence type="predicted"/>
<keyword evidence="4" id="KW-1185">Reference proteome</keyword>
<dbReference type="PANTHER" id="PTHR42783">
    <property type="entry name" value="GLUTAMATE SYNTHASE [NADPH] SMALL CHAIN"/>
    <property type="match status" value="1"/>
</dbReference>
<dbReference type="GO" id="GO:0016491">
    <property type="term" value="F:oxidoreductase activity"/>
    <property type="evidence" value="ECO:0007669"/>
    <property type="project" value="InterPro"/>
</dbReference>
<dbReference type="InterPro" id="IPR036188">
    <property type="entry name" value="FAD/NAD-bd_sf"/>
</dbReference>
<dbReference type="STRING" id="1167006.UWK_01709"/>
<organism evidence="3 4">
    <name type="scientific">Desulfocapsa sulfexigens (strain DSM 10523 / SB164P1)</name>
    <dbReference type="NCBI Taxonomy" id="1167006"/>
    <lineage>
        <taxon>Bacteria</taxon>
        <taxon>Pseudomonadati</taxon>
        <taxon>Thermodesulfobacteriota</taxon>
        <taxon>Desulfobulbia</taxon>
        <taxon>Desulfobulbales</taxon>
        <taxon>Desulfocapsaceae</taxon>
        <taxon>Desulfocapsa</taxon>
    </lineage>
</organism>
<dbReference type="RefSeq" id="WP_015403958.1">
    <property type="nucleotide sequence ID" value="NC_020304.1"/>
</dbReference>
<gene>
    <name evidence="3" type="ordered locus">UWK_01709</name>
</gene>
<protein>
    <submittedName>
        <fullName evidence="3">NADPH-dependent glutamate synthase beta chain-like oxidoreductase</fullName>
    </submittedName>
</protein>
<name>M1P9C9_DESSD</name>
<feature type="domain" description="Dihydroprymidine dehydrogenase" evidence="2">
    <location>
        <begin position="22"/>
        <end position="133"/>
    </location>
</feature>
<dbReference type="InterPro" id="IPR023753">
    <property type="entry name" value="FAD/NAD-binding_dom"/>
</dbReference>
<sequence>MKAKERMGIARQMPVETSPAKRVKNFDEIVSGYSEFTAILEAERCLQCKKPTCMNGCPIHNNIPGFIKHLREKKFEEAYWTIRETSSMPAICSRVCPHEFQCEGFCVRGKGKGQSVAIGMLERFIVDWMVENKKPMETACAIPGDKKVAIIGSGPAGMTVAYWLAHKGIPCTIFEALPVYGGMLTVGIPPFRLPRDIINAEIDALKHCGVTLHTNVVIGRDKTIADLRAEGFDAIFNGVGAHASRKLGLDDEETTAGVFHGVDYLRRVNLGEKLDLGKKVVVVGGGNVAIDVARTSLRLGSTDVFILYRRSREEMPASSAEIHHLEEEGVRIEFLAAPVKIHSENGKLTKVECVRMELGEPDDSGRRRPVVQENSNFMIEADSIVPAISQNVEHTAITGTDVELMSWGTFDTDARTLQTSLEYMFAGGDNVLGPQTVAKAVYQGKVAAESIERYINGQDLKEDREFLCDQIDW</sequence>
<dbReference type="OrthoDB" id="9803192at2"/>
<dbReference type="InterPro" id="IPR028261">
    <property type="entry name" value="DPD_II"/>
</dbReference>
<dbReference type="Pfam" id="PF07992">
    <property type="entry name" value="Pyr_redox_2"/>
    <property type="match status" value="1"/>
</dbReference>
<dbReference type="PANTHER" id="PTHR42783:SF3">
    <property type="entry name" value="GLUTAMATE SYNTHASE [NADPH] SMALL CHAIN-RELATED"/>
    <property type="match status" value="1"/>
</dbReference>
<dbReference type="Pfam" id="PF14691">
    <property type="entry name" value="Fer4_20"/>
    <property type="match status" value="1"/>
</dbReference>
<dbReference type="Gene3D" id="1.10.1060.10">
    <property type="entry name" value="Alpha-helical ferredoxin"/>
    <property type="match status" value="1"/>
</dbReference>
<dbReference type="AlphaFoldDB" id="M1P9C9"/>
<dbReference type="Gene3D" id="3.50.50.60">
    <property type="entry name" value="FAD/NAD(P)-binding domain"/>
    <property type="match status" value="2"/>
</dbReference>
<dbReference type="PATRIC" id="fig|1167006.5.peg.1885"/>
<accession>M1P9C9</accession>
<dbReference type="GO" id="GO:0051536">
    <property type="term" value="F:iron-sulfur cluster binding"/>
    <property type="evidence" value="ECO:0007669"/>
    <property type="project" value="InterPro"/>
</dbReference>